<protein>
    <submittedName>
        <fullName evidence="1">Uncharacterized protein</fullName>
    </submittedName>
</protein>
<dbReference type="RefSeq" id="WP_322491024.1">
    <property type="nucleotide sequence ID" value="NZ_JAXUBM010000006.1"/>
</dbReference>
<proteinExistence type="predicted"/>
<gene>
    <name evidence="1" type="ORF">SOW75_07695</name>
</gene>
<dbReference type="EMBL" id="JAXUBM010000006">
    <property type="protein sequence ID" value="MDZ5738067.1"/>
    <property type="molecule type" value="Genomic_DNA"/>
</dbReference>
<sequence length="328" mass="37770">MKRKNITEYALAYMNSWTSMMTAYQIMSDWKVVNDQDQLDKCHIYIIAKRPNSYFMPDSLKHEAGHLSGKIGYKIDGKEHFLELKDFPFELLDGAIELRCDYPFRELWTYNAAGAKVRYFTASFFSAYLDSHKSDGVLNRFEVLYVGQAIGQGNRSAQQRLTSHSTFQKILARSSHEAPDDEIVVFMYQFEHEQMLSSMDGRATDAINDDSNEKRLLTAIRNPPDKKQKIAMIEAGLIRYFQPKYNEIFKIKFPSTKHKTLQSCKALDVSAMIVELDSSDLGFTMWSPSVKASDHHTARYDLVNLQNRMSFFNLTGIPEFPGVIKTEK</sequence>
<reference evidence="1 2" key="1">
    <citation type="submission" date="2023-11" db="EMBL/GenBank/DDBJ databases">
        <title>Draft genomes analysis of Pseudomonas asiatica isolated from milk, feces and farm soil of cows suffering from clinical mastitis.</title>
        <authorList>
            <person name="Rahman T."/>
            <person name="Das Z.C."/>
            <person name="Hoque M.N."/>
        </authorList>
    </citation>
    <scope>NUCLEOTIDE SEQUENCE [LARGE SCALE GENOMIC DNA]</scope>
    <source>
        <strain evidence="1 2">2F2</strain>
    </source>
</reference>
<accession>A0ABU5KVZ7</accession>
<evidence type="ECO:0000313" key="2">
    <source>
        <dbReference type="Proteomes" id="UP001292116"/>
    </source>
</evidence>
<dbReference type="Proteomes" id="UP001292116">
    <property type="component" value="Unassembled WGS sequence"/>
</dbReference>
<evidence type="ECO:0000313" key="1">
    <source>
        <dbReference type="EMBL" id="MDZ5738067.1"/>
    </source>
</evidence>
<keyword evidence="2" id="KW-1185">Reference proteome</keyword>
<name>A0ABU5KVZ7_9PSED</name>
<organism evidence="1 2">
    <name type="scientific">Pseudomonas asiatica</name>
    <dbReference type="NCBI Taxonomy" id="2219225"/>
    <lineage>
        <taxon>Bacteria</taxon>
        <taxon>Pseudomonadati</taxon>
        <taxon>Pseudomonadota</taxon>
        <taxon>Gammaproteobacteria</taxon>
        <taxon>Pseudomonadales</taxon>
        <taxon>Pseudomonadaceae</taxon>
        <taxon>Pseudomonas</taxon>
    </lineage>
</organism>
<comment type="caution">
    <text evidence="1">The sequence shown here is derived from an EMBL/GenBank/DDBJ whole genome shotgun (WGS) entry which is preliminary data.</text>
</comment>